<organism evidence="1 2">
    <name type="scientific">Acrodontium crateriforme</name>
    <dbReference type="NCBI Taxonomy" id="150365"/>
    <lineage>
        <taxon>Eukaryota</taxon>
        <taxon>Fungi</taxon>
        <taxon>Dikarya</taxon>
        <taxon>Ascomycota</taxon>
        <taxon>Pezizomycotina</taxon>
        <taxon>Dothideomycetes</taxon>
        <taxon>Dothideomycetidae</taxon>
        <taxon>Mycosphaerellales</taxon>
        <taxon>Teratosphaeriaceae</taxon>
        <taxon>Acrodontium</taxon>
    </lineage>
</organism>
<evidence type="ECO:0000313" key="1">
    <source>
        <dbReference type="EMBL" id="WPH01179.1"/>
    </source>
</evidence>
<accession>A0AAQ3M4I0</accession>
<dbReference type="AlphaFoldDB" id="A0AAQ3M4I0"/>
<name>A0AAQ3M4I0_9PEZI</name>
<protein>
    <submittedName>
        <fullName evidence="1">Uncharacterized protein</fullName>
    </submittedName>
</protein>
<sequence length="237" mass="26380">MLPPPLPAGWDSDRVHSTNEIELRTLPAADRALIYAWRHANGEANDANLRALITAHDDQVNESRAKLSLPSLVETDRIIAQEMGMENYDPATQKALFDSLVDHKEEMDSKNTHEVRECFAELVEDAENCLPLGLELDLALMVDKASVDSLLDSKDRPFVWGVDINYNEDEAVDGEGDEEDGYPGHFKIAIDVLIPELWHTLDTASPDELYPGAGKIYRGIVGEVEDEIADRTLLADE</sequence>
<proteinExistence type="predicted"/>
<gene>
    <name evidence="1" type="ORF">R9X50_00401500</name>
</gene>
<dbReference type="Proteomes" id="UP001303373">
    <property type="component" value="Chromosome 5"/>
</dbReference>
<keyword evidence="2" id="KW-1185">Reference proteome</keyword>
<evidence type="ECO:0000313" key="2">
    <source>
        <dbReference type="Proteomes" id="UP001303373"/>
    </source>
</evidence>
<reference evidence="1 2" key="1">
    <citation type="submission" date="2023-11" db="EMBL/GenBank/DDBJ databases">
        <title>An acidophilic fungus is an integral part of prey digestion in a carnivorous sundew plant.</title>
        <authorList>
            <person name="Tsai I.J."/>
        </authorList>
    </citation>
    <scope>NUCLEOTIDE SEQUENCE [LARGE SCALE GENOMIC DNA]</scope>
    <source>
        <strain evidence="1">169a</strain>
    </source>
</reference>
<dbReference type="EMBL" id="CP138584">
    <property type="protein sequence ID" value="WPH01179.1"/>
    <property type="molecule type" value="Genomic_DNA"/>
</dbReference>